<name>A0A2A2J409_9BILA</name>
<organism evidence="3 4">
    <name type="scientific">Diploscapter pachys</name>
    <dbReference type="NCBI Taxonomy" id="2018661"/>
    <lineage>
        <taxon>Eukaryota</taxon>
        <taxon>Metazoa</taxon>
        <taxon>Ecdysozoa</taxon>
        <taxon>Nematoda</taxon>
        <taxon>Chromadorea</taxon>
        <taxon>Rhabditida</taxon>
        <taxon>Rhabditina</taxon>
        <taxon>Rhabditomorpha</taxon>
        <taxon>Rhabditoidea</taxon>
        <taxon>Rhabditidae</taxon>
        <taxon>Diploscapter</taxon>
    </lineage>
</organism>
<proteinExistence type="predicted"/>
<keyword evidence="1" id="KW-0880">Kelch repeat</keyword>
<comment type="caution">
    <text evidence="3">The sequence shown here is derived from an EMBL/GenBank/DDBJ whole genome shotgun (WGS) entry which is preliminary data.</text>
</comment>
<keyword evidence="4" id="KW-1185">Reference proteome</keyword>
<keyword evidence="2" id="KW-0677">Repeat</keyword>
<dbReference type="GO" id="GO:0032874">
    <property type="term" value="P:positive regulation of stress-activated MAPK cascade"/>
    <property type="evidence" value="ECO:0007669"/>
    <property type="project" value="TreeGrafter"/>
</dbReference>
<dbReference type="OrthoDB" id="7676067at2759"/>
<dbReference type="STRING" id="2018661.A0A2A2J409"/>
<dbReference type="InterPro" id="IPR015915">
    <property type="entry name" value="Kelch-typ_b-propeller"/>
</dbReference>
<sequence length="394" mass="44541">MSDLTNTNESVNLMEFTRFTQHTPAGDHPEPRSGHRVFLDQDYLYIIGGVKRAPVAHIFKEVISINLFTKKWRRMNLQGEFPTCLASFSLVQRSPLSNQLLVFGGTGADFGNEISNSVHLLTIDGKKNICYSTKLPVFGNKIPTYGHAMVRSQTKKDTFYVIGGTTGRDFFFDVDELSVKNGVWTWTKLHEWTGEGGRYRLEAVAYGNRIFCFGGGTPSEVKEFDMLLVFDLEKNAYVSLQTYPDEEQLALGQSGYPSRRRCHSATQWGHYAVIAGGCSEEIRTNDSGMVDLYSCVWLFDLNTLRWKKHKFDLPRALFFHDAATTQDGHLIVWGGVVDKLATLRTNECFALWLQPPPLYFLAASTMSHHPKVAAAKDELRSNDPVKIYLWIMPG</sequence>
<dbReference type="SUPFAM" id="SSF117281">
    <property type="entry name" value="Kelch motif"/>
    <property type="match status" value="2"/>
</dbReference>
<dbReference type="AlphaFoldDB" id="A0A2A2J409"/>
<dbReference type="EMBL" id="LIAE01010698">
    <property type="protein sequence ID" value="PAV56530.1"/>
    <property type="molecule type" value="Genomic_DNA"/>
</dbReference>
<evidence type="ECO:0000313" key="4">
    <source>
        <dbReference type="Proteomes" id="UP000218231"/>
    </source>
</evidence>
<accession>A0A2A2J409</accession>
<gene>
    <name evidence="3" type="ORF">WR25_14903</name>
</gene>
<dbReference type="Pfam" id="PF24681">
    <property type="entry name" value="Kelch_KLHDC2_KLHL20_DRC7"/>
    <property type="match status" value="1"/>
</dbReference>
<dbReference type="Proteomes" id="UP000218231">
    <property type="component" value="Unassembled WGS sequence"/>
</dbReference>
<protein>
    <recommendedName>
        <fullName evidence="5">Kelch repeat protein</fullName>
    </recommendedName>
</protein>
<evidence type="ECO:0000313" key="3">
    <source>
        <dbReference type="EMBL" id="PAV56530.1"/>
    </source>
</evidence>
<evidence type="ECO:0008006" key="5">
    <source>
        <dbReference type="Google" id="ProtNLM"/>
    </source>
</evidence>
<dbReference type="Gene3D" id="2.120.10.80">
    <property type="entry name" value="Kelch-type beta propeller"/>
    <property type="match status" value="2"/>
</dbReference>
<dbReference type="InterPro" id="IPR052125">
    <property type="entry name" value="KLHDC10"/>
</dbReference>
<evidence type="ECO:0000256" key="2">
    <source>
        <dbReference type="ARBA" id="ARBA00022737"/>
    </source>
</evidence>
<dbReference type="PANTHER" id="PTHR46428:SF1">
    <property type="entry name" value="KELCH DOMAIN-CONTAINING PROTEIN 10"/>
    <property type="match status" value="1"/>
</dbReference>
<dbReference type="PANTHER" id="PTHR46428">
    <property type="entry name" value="KELCH DOMAIN-CONTAINING PROTEIN 10"/>
    <property type="match status" value="1"/>
</dbReference>
<reference evidence="3 4" key="1">
    <citation type="journal article" date="2017" name="Curr. Biol.">
        <title>Genome architecture and evolution of a unichromosomal asexual nematode.</title>
        <authorList>
            <person name="Fradin H."/>
            <person name="Zegar C."/>
            <person name="Gutwein M."/>
            <person name="Lucas J."/>
            <person name="Kovtun M."/>
            <person name="Corcoran D."/>
            <person name="Baugh L.R."/>
            <person name="Kiontke K."/>
            <person name="Gunsalus K."/>
            <person name="Fitch D.H."/>
            <person name="Piano F."/>
        </authorList>
    </citation>
    <scope>NUCLEOTIDE SEQUENCE [LARGE SCALE GENOMIC DNA]</scope>
    <source>
        <strain evidence="3">PF1309</strain>
    </source>
</reference>
<evidence type="ECO:0000256" key="1">
    <source>
        <dbReference type="ARBA" id="ARBA00022441"/>
    </source>
</evidence>